<dbReference type="Pfam" id="PF12704">
    <property type="entry name" value="MacB_PCD"/>
    <property type="match status" value="1"/>
</dbReference>
<organism evidence="10 11">
    <name type="scientific">Rhodanobacter lycopersici</name>
    <dbReference type="NCBI Taxonomy" id="3162487"/>
    <lineage>
        <taxon>Bacteria</taxon>
        <taxon>Pseudomonadati</taxon>
        <taxon>Pseudomonadota</taxon>
        <taxon>Gammaproteobacteria</taxon>
        <taxon>Lysobacterales</taxon>
        <taxon>Rhodanobacteraceae</taxon>
        <taxon>Rhodanobacter</taxon>
    </lineage>
</organism>
<keyword evidence="4 7" id="KW-1133">Transmembrane helix</keyword>
<feature type="transmembrane region" description="Helical" evidence="7">
    <location>
        <begin position="355"/>
        <end position="381"/>
    </location>
</feature>
<evidence type="ECO:0000259" key="9">
    <source>
        <dbReference type="Pfam" id="PF12704"/>
    </source>
</evidence>
<dbReference type="PANTHER" id="PTHR30572">
    <property type="entry name" value="MEMBRANE COMPONENT OF TRANSPORTER-RELATED"/>
    <property type="match status" value="1"/>
</dbReference>
<evidence type="ECO:0000256" key="3">
    <source>
        <dbReference type="ARBA" id="ARBA00022692"/>
    </source>
</evidence>
<accession>A0ABV3QBL0</accession>
<feature type="domain" description="MacB-like periplasmic core" evidence="9">
    <location>
        <begin position="20"/>
        <end position="269"/>
    </location>
</feature>
<evidence type="ECO:0000313" key="11">
    <source>
        <dbReference type="Proteomes" id="UP001556220"/>
    </source>
</evidence>
<feature type="transmembrane region" description="Helical" evidence="7">
    <location>
        <begin position="312"/>
        <end position="335"/>
    </location>
</feature>
<comment type="subcellular location">
    <subcellularLocation>
        <location evidence="1">Cell membrane</location>
        <topology evidence="1">Multi-pass membrane protein</topology>
    </subcellularLocation>
</comment>
<dbReference type="Pfam" id="PF02687">
    <property type="entry name" value="FtsX"/>
    <property type="match status" value="1"/>
</dbReference>
<dbReference type="Proteomes" id="UP001556220">
    <property type="component" value="Unassembled WGS sequence"/>
</dbReference>
<feature type="region of interest" description="Disordered" evidence="6">
    <location>
        <begin position="60"/>
        <end position="80"/>
    </location>
</feature>
<dbReference type="EMBL" id="JBFOHK010000001">
    <property type="protein sequence ID" value="MEW9571220.1"/>
    <property type="molecule type" value="Genomic_DNA"/>
</dbReference>
<evidence type="ECO:0000256" key="1">
    <source>
        <dbReference type="ARBA" id="ARBA00004651"/>
    </source>
</evidence>
<dbReference type="InterPro" id="IPR003838">
    <property type="entry name" value="ABC3_permease_C"/>
</dbReference>
<dbReference type="InterPro" id="IPR050250">
    <property type="entry name" value="Macrolide_Exporter_MacB"/>
</dbReference>
<keyword evidence="3 7" id="KW-0812">Transmembrane</keyword>
<evidence type="ECO:0000259" key="8">
    <source>
        <dbReference type="Pfam" id="PF02687"/>
    </source>
</evidence>
<comment type="caution">
    <text evidence="10">The sequence shown here is derived from an EMBL/GenBank/DDBJ whole genome shotgun (WGS) entry which is preliminary data.</text>
</comment>
<reference evidence="10 11" key="1">
    <citation type="submission" date="2024-06" db="EMBL/GenBank/DDBJ databases">
        <authorList>
            <person name="Woo H."/>
        </authorList>
    </citation>
    <scope>NUCLEOTIDE SEQUENCE [LARGE SCALE GENOMIC DNA]</scope>
    <source>
        <strain evidence="10 11">Si-c</strain>
    </source>
</reference>
<name>A0ABV3QBL0_9GAMM</name>
<keyword evidence="11" id="KW-1185">Reference proteome</keyword>
<sequence>MFGYYLDLALRSLKRTPILTGLMVLAIGLGIGASMTMLTVLHVMTDDPLPGRSAQLYTPHLDPLPLDHKRRGDSPDPTDDMTWPDAMALLKAHRAVRQAAMAGGSLLLRPARADLRPFYVAGRYATADFFALFGVPFERGSGWSAADDVAGAQVVVLSDTLARKLFGAADAVGQTVHLGEHDFRVVGVTADWAPKPLFYADQTGTQYSDADLFFLPLSVAVAQDLQTSGNRSGWVHGDDNSLTSANMTWLQYWAQLDTPAQVAAYRQYLVDYSAQQKALGRYQRPPTNAKLYGLMGWLAHENLVPDDVDLQLWLALGFLFVCMVNIVALLLAKFLRRTGEISVRRALGARRRDIFVQLGIESALIGVAGGALGLAIAQLGLWSIRQRPDDYAKLAQMDVPMLLGTLALAVAASVLAGLLPAWRACRVAPALQLKTT</sequence>
<keyword evidence="5 7" id="KW-0472">Membrane</keyword>
<feature type="transmembrane region" description="Helical" evidence="7">
    <location>
        <begin position="401"/>
        <end position="422"/>
    </location>
</feature>
<dbReference type="RefSeq" id="WP_367853280.1">
    <property type="nucleotide sequence ID" value="NZ_JBFOHK010000001.1"/>
</dbReference>
<evidence type="ECO:0000256" key="7">
    <source>
        <dbReference type="SAM" id="Phobius"/>
    </source>
</evidence>
<protein>
    <submittedName>
        <fullName evidence="10">ABC transporter permease</fullName>
    </submittedName>
</protein>
<gene>
    <name evidence="10" type="ORF">ABQJ54_05605</name>
</gene>
<evidence type="ECO:0000256" key="4">
    <source>
        <dbReference type="ARBA" id="ARBA00022989"/>
    </source>
</evidence>
<evidence type="ECO:0000313" key="10">
    <source>
        <dbReference type="EMBL" id="MEW9571220.1"/>
    </source>
</evidence>
<evidence type="ECO:0000256" key="6">
    <source>
        <dbReference type="SAM" id="MobiDB-lite"/>
    </source>
</evidence>
<feature type="compositionally biased region" description="Basic and acidic residues" evidence="6">
    <location>
        <begin position="65"/>
        <end position="74"/>
    </location>
</feature>
<evidence type="ECO:0000256" key="2">
    <source>
        <dbReference type="ARBA" id="ARBA00022475"/>
    </source>
</evidence>
<feature type="domain" description="ABC3 transporter permease C-terminal" evidence="8">
    <location>
        <begin position="315"/>
        <end position="427"/>
    </location>
</feature>
<dbReference type="PANTHER" id="PTHR30572:SF18">
    <property type="entry name" value="ABC-TYPE MACROLIDE FAMILY EXPORT SYSTEM PERMEASE COMPONENT 2"/>
    <property type="match status" value="1"/>
</dbReference>
<evidence type="ECO:0000256" key="5">
    <source>
        <dbReference type="ARBA" id="ARBA00023136"/>
    </source>
</evidence>
<keyword evidence="2" id="KW-1003">Cell membrane</keyword>
<proteinExistence type="predicted"/>
<feature type="transmembrane region" description="Helical" evidence="7">
    <location>
        <begin position="21"/>
        <end position="44"/>
    </location>
</feature>
<dbReference type="InterPro" id="IPR025857">
    <property type="entry name" value="MacB_PCD"/>
</dbReference>